<comment type="similarity">
    <text evidence="2">Belongs to the NCBP1 family.</text>
</comment>
<dbReference type="AlphaFoldDB" id="A0A7R9LVZ4"/>
<dbReference type="GO" id="GO:0006406">
    <property type="term" value="P:mRNA export from nucleus"/>
    <property type="evidence" value="ECO:0007669"/>
    <property type="project" value="InterPro"/>
</dbReference>
<keyword evidence="9" id="KW-0539">Nucleus</keyword>
<dbReference type="Proteomes" id="UP000728032">
    <property type="component" value="Unassembled WGS sequence"/>
</dbReference>
<dbReference type="SUPFAM" id="SSF48371">
    <property type="entry name" value="ARM repeat"/>
    <property type="match status" value="3"/>
</dbReference>
<dbReference type="FunFam" id="1.25.40.180:FF:000041">
    <property type="entry name" value="Nuclear cap-binding protein subunit 1"/>
    <property type="match status" value="1"/>
</dbReference>
<evidence type="ECO:0000256" key="1">
    <source>
        <dbReference type="ARBA" id="ARBA00004123"/>
    </source>
</evidence>
<dbReference type="InterPro" id="IPR015174">
    <property type="entry name" value="MIF4G-like_typ-2"/>
</dbReference>
<organism evidence="13">
    <name type="scientific">Oppiella nova</name>
    <dbReference type="NCBI Taxonomy" id="334625"/>
    <lineage>
        <taxon>Eukaryota</taxon>
        <taxon>Metazoa</taxon>
        <taxon>Ecdysozoa</taxon>
        <taxon>Arthropoda</taxon>
        <taxon>Chelicerata</taxon>
        <taxon>Arachnida</taxon>
        <taxon>Acari</taxon>
        <taxon>Acariformes</taxon>
        <taxon>Sarcoptiformes</taxon>
        <taxon>Oribatida</taxon>
        <taxon>Brachypylina</taxon>
        <taxon>Oppioidea</taxon>
        <taxon>Oppiidae</taxon>
        <taxon>Oppiella</taxon>
    </lineage>
</organism>
<dbReference type="Pfam" id="PF09090">
    <property type="entry name" value="MIF4G_like_2"/>
    <property type="match status" value="1"/>
</dbReference>
<dbReference type="FunFam" id="1.25.40.180:FF:000010">
    <property type="entry name" value="Nuclear cap-binding protein subunit 1"/>
    <property type="match status" value="1"/>
</dbReference>
<keyword evidence="8" id="KW-0508">mRNA splicing</keyword>
<dbReference type="GO" id="GO:0008380">
    <property type="term" value="P:RNA splicing"/>
    <property type="evidence" value="ECO:0007669"/>
    <property type="project" value="UniProtKB-KW"/>
</dbReference>
<proteinExistence type="inferred from homology"/>
<sequence>MSRRRPLDEESDDRPRKRRRNEFESEEGLESRLESLIIRIGEKSTSSIETNIEGLAKVLTADLDNSKTKIIQIICECVAKYPEKTCIYSTLIGLLNAKNYSIGGEIVELLVKHFKDYLKALDFESARLLVRFFGDLVNCRVISSASLMNLFENLVDVSMEDNIPQSRSDYFVLSVLSALPWVGKELYEKKEQDLEQLLNTIDNYLNKRHKTHHHTALRVWYSDTPHPQEEYLDCFWAQISKLRSDKWVERHIYRPYLAFDSVLCEALQHSLPQIQPPPHESNYVYPYPKVVFRLFDYTDCPEGPVLPGAHSIERYLIEEHLHWIIDKNYTDRKNCAMNLLMFPNKHKIPLEYMIIEVIFSQMFDLPKSKYLDICYGSTLLELCKLQPSSLPQVLAQAVELLFERLDTMNCMCVDRFAIWFAYHLSNFQFRWSWDDWSSALTLDPLHPKPKFIRETLLRCLRLSFHEQVVKIIPDSFLELAPEEPNPSNKFSAEDPDSAASAVATTLVNKIREKCTPEEALEVLKELTNPLMETEDEPNHNPIQIEVFVTVLLNMASKSLTHCFSAIAKYHSAFIALKTSDEAQICILSAIFEVWRKHQQLLVVLISKLLKSEVLDCSSVANWLFSKDNSSEFMKSYIWEILHQTIQTSIRSVESLEKELEESKEKLRKMETGDTTQESEGPTEEMVDRIEERLEAAQSDQKNLFLIIFQRFIMLLSEHIQRCESQGKPFKSHWFRWTIGRLQQVFFE</sequence>
<dbReference type="OrthoDB" id="10252707at2759"/>
<dbReference type="GO" id="GO:0000184">
    <property type="term" value="P:nuclear-transcribed mRNA catabolic process, nonsense-mediated decay"/>
    <property type="evidence" value="ECO:0007669"/>
    <property type="project" value="TreeGrafter"/>
</dbReference>
<dbReference type="InterPro" id="IPR015172">
    <property type="entry name" value="MIF4G-like_typ-1"/>
</dbReference>
<evidence type="ECO:0000256" key="8">
    <source>
        <dbReference type="ARBA" id="ARBA00023187"/>
    </source>
</evidence>
<accession>A0A7R9LVZ4</accession>
<evidence type="ECO:0000256" key="2">
    <source>
        <dbReference type="ARBA" id="ARBA00007413"/>
    </source>
</evidence>
<keyword evidence="5" id="KW-0507">mRNA processing</keyword>
<evidence type="ECO:0000313" key="14">
    <source>
        <dbReference type="Proteomes" id="UP000728032"/>
    </source>
</evidence>
<evidence type="ECO:0000256" key="3">
    <source>
        <dbReference type="ARBA" id="ARBA00011361"/>
    </source>
</evidence>
<evidence type="ECO:0000256" key="7">
    <source>
        <dbReference type="ARBA" id="ARBA00023158"/>
    </source>
</evidence>
<dbReference type="EMBL" id="CAJPVJ010003381">
    <property type="protein sequence ID" value="CAG2167489.1"/>
    <property type="molecule type" value="Genomic_DNA"/>
</dbReference>
<evidence type="ECO:0000256" key="4">
    <source>
        <dbReference type="ARBA" id="ARBA00019879"/>
    </source>
</evidence>
<dbReference type="GO" id="GO:0005634">
    <property type="term" value="C:nucleus"/>
    <property type="evidence" value="ECO:0007669"/>
    <property type="project" value="UniProtKB-SubCell"/>
</dbReference>
<dbReference type="PANTHER" id="PTHR12412">
    <property type="entry name" value="CAP BINDING PROTEIN"/>
    <property type="match status" value="1"/>
</dbReference>
<evidence type="ECO:0000313" key="13">
    <source>
        <dbReference type="EMBL" id="CAD7648906.1"/>
    </source>
</evidence>
<comment type="subcellular location">
    <subcellularLocation>
        <location evidence="1">Nucleus</location>
    </subcellularLocation>
</comment>
<evidence type="ECO:0000259" key="12">
    <source>
        <dbReference type="SMART" id="SM00543"/>
    </source>
</evidence>
<dbReference type="GO" id="GO:0003729">
    <property type="term" value="F:mRNA binding"/>
    <property type="evidence" value="ECO:0007669"/>
    <property type="project" value="TreeGrafter"/>
</dbReference>
<dbReference type="Gene3D" id="1.25.40.180">
    <property type="match status" value="3"/>
</dbReference>
<dbReference type="InterPro" id="IPR003890">
    <property type="entry name" value="MIF4G-like_typ-3"/>
</dbReference>
<dbReference type="GO" id="GO:0006370">
    <property type="term" value="P:7-methylguanosine mRNA capping"/>
    <property type="evidence" value="ECO:0007669"/>
    <property type="project" value="UniProtKB-KW"/>
</dbReference>
<feature type="non-terminal residue" evidence="13">
    <location>
        <position position="1"/>
    </location>
</feature>
<evidence type="ECO:0000256" key="10">
    <source>
        <dbReference type="ARBA" id="ARBA00030965"/>
    </source>
</evidence>
<comment type="subunit">
    <text evidence="3">Component of the nuclear cap-binding complex (CBC), a heterodimer composed of Cbp80 and Cbp20 that interacts with m7GpppG-capped RNA.</text>
</comment>
<protein>
    <recommendedName>
        <fullName evidence="4">Nuclear cap-binding protein subunit 1</fullName>
    </recommendedName>
    <alternativeName>
        <fullName evidence="10">80 kDa nuclear cap-binding protein</fullName>
    </alternativeName>
</protein>
<evidence type="ECO:0000256" key="5">
    <source>
        <dbReference type="ARBA" id="ARBA00022664"/>
    </source>
</evidence>
<dbReference type="PANTHER" id="PTHR12412:SF2">
    <property type="entry name" value="NUCLEAR CAP-BINDING PROTEIN SUBUNIT 1"/>
    <property type="match status" value="1"/>
</dbReference>
<keyword evidence="6" id="KW-0506">mRNA capping</keyword>
<dbReference type="Pfam" id="PF09088">
    <property type="entry name" value="MIF4G_like"/>
    <property type="match status" value="1"/>
</dbReference>
<dbReference type="SMART" id="SM00543">
    <property type="entry name" value="MIF4G"/>
    <property type="match status" value="1"/>
</dbReference>
<dbReference type="InterPro" id="IPR016024">
    <property type="entry name" value="ARM-type_fold"/>
</dbReference>
<dbReference type="InterPro" id="IPR027159">
    <property type="entry name" value="CBP80"/>
</dbReference>
<name>A0A7R9LVZ4_9ACAR</name>
<dbReference type="Pfam" id="PF02854">
    <property type="entry name" value="MIF4G"/>
    <property type="match status" value="1"/>
</dbReference>
<feature type="region of interest" description="Disordered" evidence="11">
    <location>
        <begin position="1"/>
        <end position="27"/>
    </location>
</feature>
<dbReference type="GO" id="GO:0005846">
    <property type="term" value="C:nuclear cap binding complex"/>
    <property type="evidence" value="ECO:0007669"/>
    <property type="project" value="InterPro"/>
</dbReference>
<dbReference type="GO" id="GO:0031053">
    <property type="term" value="P:primary miRNA processing"/>
    <property type="evidence" value="ECO:0007669"/>
    <property type="project" value="UniProtKB-ARBA"/>
</dbReference>
<evidence type="ECO:0000256" key="9">
    <source>
        <dbReference type="ARBA" id="ARBA00023242"/>
    </source>
</evidence>
<reference evidence="13" key="1">
    <citation type="submission" date="2020-11" db="EMBL/GenBank/DDBJ databases">
        <authorList>
            <person name="Tran Van P."/>
        </authorList>
    </citation>
    <scope>NUCLEOTIDE SEQUENCE</scope>
</reference>
<keyword evidence="7" id="KW-0943">RNA-mediated gene silencing</keyword>
<keyword evidence="14" id="KW-1185">Reference proteome</keyword>
<evidence type="ECO:0000256" key="11">
    <source>
        <dbReference type="SAM" id="MobiDB-lite"/>
    </source>
</evidence>
<dbReference type="EMBL" id="OC918206">
    <property type="protein sequence ID" value="CAD7648906.1"/>
    <property type="molecule type" value="Genomic_DNA"/>
</dbReference>
<feature type="region of interest" description="Disordered" evidence="11">
    <location>
        <begin position="663"/>
        <end position="685"/>
    </location>
</feature>
<evidence type="ECO:0000256" key="6">
    <source>
        <dbReference type="ARBA" id="ARBA00023042"/>
    </source>
</evidence>
<dbReference type="GO" id="GO:0000339">
    <property type="term" value="F:RNA cap binding"/>
    <property type="evidence" value="ECO:0007669"/>
    <property type="project" value="InterPro"/>
</dbReference>
<gene>
    <name evidence="13" type="ORF">ONB1V03_LOCUS6996</name>
</gene>
<feature type="domain" description="MIF4G" evidence="12">
    <location>
        <begin position="30"/>
        <end position="243"/>
    </location>
</feature>